<gene>
    <name evidence="1" type="ORF">L1987_60406</name>
</gene>
<protein>
    <submittedName>
        <fullName evidence="1">Uncharacterized protein</fullName>
    </submittedName>
</protein>
<comment type="caution">
    <text evidence="1">The sequence shown here is derived from an EMBL/GenBank/DDBJ whole genome shotgun (WGS) entry which is preliminary data.</text>
</comment>
<sequence>MLEWNWFGNGNNPTHLLLSESTGDSEEVKSDVYHEHEEDGGAMDEQEGVLFRFNDEDDVDDDDDAQSCSYDHSSYINTRHGNSRHHDDDDDDDGSIEDDDEDDDKNKNRCETKMDSSKQQWRSCVDPSKQREIDRKFWETCLAS</sequence>
<reference evidence="1 2" key="2">
    <citation type="journal article" date="2022" name="Mol. Ecol. Resour.">
        <title>The genomes of chicory, endive, great burdock and yacon provide insights into Asteraceae paleo-polyploidization history and plant inulin production.</title>
        <authorList>
            <person name="Fan W."/>
            <person name="Wang S."/>
            <person name="Wang H."/>
            <person name="Wang A."/>
            <person name="Jiang F."/>
            <person name="Liu H."/>
            <person name="Zhao H."/>
            <person name="Xu D."/>
            <person name="Zhang Y."/>
        </authorList>
    </citation>
    <scope>NUCLEOTIDE SEQUENCE [LARGE SCALE GENOMIC DNA]</scope>
    <source>
        <strain evidence="2">cv. Yunnan</strain>
        <tissue evidence="1">Leaves</tissue>
    </source>
</reference>
<reference evidence="2" key="1">
    <citation type="journal article" date="2022" name="Mol. Ecol. Resour.">
        <title>The genomes of chicory, endive, great burdock and yacon provide insights into Asteraceae palaeo-polyploidization history and plant inulin production.</title>
        <authorList>
            <person name="Fan W."/>
            <person name="Wang S."/>
            <person name="Wang H."/>
            <person name="Wang A."/>
            <person name="Jiang F."/>
            <person name="Liu H."/>
            <person name="Zhao H."/>
            <person name="Xu D."/>
            <person name="Zhang Y."/>
        </authorList>
    </citation>
    <scope>NUCLEOTIDE SEQUENCE [LARGE SCALE GENOMIC DNA]</scope>
    <source>
        <strain evidence="2">cv. Yunnan</strain>
    </source>
</reference>
<proteinExistence type="predicted"/>
<evidence type="ECO:0000313" key="2">
    <source>
        <dbReference type="Proteomes" id="UP001056120"/>
    </source>
</evidence>
<dbReference type="Proteomes" id="UP001056120">
    <property type="component" value="Linkage Group LG20"/>
</dbReference>
<dbReference type="EMBL" id="CM042037">
    <property type="protein sequence ID" value="KAI3742712.1"/>
    <property type="molecule type" value="Genomic_DNA"/>
</dbReference>
<accession>A0ACB9D835</accession>
<evidence type="ECO:0000313" key="1">
    <source>
        <dbReference type="EMBL" id="KAI3742712.1"/>
    </source>
</evidence>
<name>A0ACB9D835_9ASTR</name>
<organism evidence="1 2">
    <name type="scientific">Smallanthus sonchifolius</name>
    <dbReference type="NCBI Taxonomy" id="185202"/>
    <lineage>
        <taxon>Eukaryota</taxon>
        <taxon>Viridiplantae</taxon>
        <taxon>Streptophyta</taxon>
        <taxon>Embryophyta</taxon>
        <taxon>Tracheophyta</taxon>
        <taxon>Spermatophyta</taxon>
        <taxon>Magnoliopsida</taxon>
        <taxon>eudicotyledons</taxon>
        <taxon>Gunneridae</taxon>
        <taxon>Pentapetalae</taxon>
        <taxon>asterids</taxon>
        <taxon>campanulids</taxon>
        <taxon>Asterales</taxon>
        <taxon>Asteraceae</taxon>
        <taxon>Asteroideae</taxon>
        <taxon>Heliantheae alliance</taxon>
        <taxon>Millerieae</taxon>
        <taxon>Smallanthus</taxon>
    </lineage>
</organism>
<keyword evidence="2" id="KW-1185">Reference proteome</keyword>